<dbReference type="PROSITE" id="PS51257">
    <property type="entry name" value="PROKAR_LIPOPROTEIN"/>
    <property type="match status" value="1"/>
</dbReference>
<dbReference type="EMBL" id="JAUGZK010000018">
    <property type="protein sequence ID" value="MEE2025902.1"/>
    <property type="molecule type" value="Genomic_DNA"/>
</dbReference>
<evidence type="ECO:0000256" key="2">
    <source>
        <dbReference type="SAM" id="SignalP"/>
    </source>
</evidence>
<evidence type="ECO:0000313" key="3">
    <source>
        <dbReference type="EMBL" id="MEE2025902.1"/>
    </source>
</evidence>
<sequence>MAHTIRCNLLILLFTASLAACSTIDFNHYNWDEDPNGWLDKYRVYRALQSDESAPHWIMTTNQLTHVGLLPVSLDPRLIDSHPTTRIFQRKDNKKYRGTTLYKASSSYGAVVNASLLTQLQSQITTELHSTLAKAPQLNNQLPWDREHKPDIFWAPSSSFVLFMVLLATTIWIVLFQPQSHAR</sequence>
<proteinExistence type="predicted"/>
<feature type="signal peptide" evidence="2">
    <location>
        <begin position="1"/>
        <end position="19"/>
    </location>
</feature>
<reference evidence="3 4" key="1">
    <citation type="submission" date="2023-06" db="EMBL/GenBank/DDBJ databases">
        <title>Alkalimonas sp., MEB004 an alkaliphilic bacterium isolated from Lonar Lake, India.</title>
        <authorList>
            <person name="Joshi A."/>
            <person name="Thite S."/>
        </authorList>
    </citation>
    <scope>NUCLEOTIDE SEQUENCE [LARGE SCALE GENOMIC DNA]</scope>
    <source>
        <strain evidence="3 4">MEB004</strain>
    </source>
</reference>
<accession>A0ABU7JJM1</accession>
<name>A0ABU7JJM1_9GAMM</name>
<comment type="caution">
    <text evidence="3">The sequence shown here is derived from an EMBL/GenBank/DDBJ whole genome shotgun (WGS) entry which is preliminary data.</text>
</comment>
<feature type="chain" id="PRO_5047495897" evidence="2">
    <location>
        <begin position="20"/>
        <end position="183"/>
    </location>
</feature>
<keyword evidence="1" id="KW-1133">Transmembrane helix</keyword>
<feature type="transmembrane region" description="Helical" evidence="1">
    <location>
        <begin position="152"/>
        <end position="176"/>
    </location>
</feature>
<protein>
    <submittedName>
        <fullName evidence="3">Uncharacterized protein</fullName>
    </submittedName>
</protein>
<keyword evidence="1" id="KW-0472">Membrane</keyword>
<keyword evidence="4" id="KW-1185">Reference proteome</keyword>
<dbReference type="Proteomes" id="UP001339167">
    <property type="component" value="Unassembled WGS sequence"/>
</dbReference>
<evidence type="ECO:0000313" key="4">
    <source>
        <dbReference type="Proteomes" id="UP001339167"/>
    </source>
</evidence>
<evidence type="ECO:0000256" key="1">
    <source>
        <dbReference type="SAM" id="Phobius"/>
    </source>
</evidence>
<keyword evidence="1" id="KW-0812">Transmembrane</keyword>
<gene>
    <name evidence="3" type="ORF">QWF21_16805</name>
</gene>
<keyword evidence="2" id="KW-0732">Signal</keyword>
<organism evidence="3 4">
    <name type="scientific">Alkalimonas mucilaginosa</name>
    <dbReference type="NCBI Taxonomy" id="3057676"/>
    <lineage>
        <taxon>Bacteria</taxon>
        <taxon>Pseudomonadati</taxon>
        <taxon>Pseudomonadota</taxon>
        <taxon>Gammaproteobacteria</taxon>
        <taxon>Alkalimonas</taxon>
    </lineage>
</organism>
<dbReference type="RefSeq" id="WP_330089213.1">
    <property type="nucleotide sequence ID" value="NZ_JAUGZK010000018.1"/>
</dbReference>